<dbReference type="NCBIfam" id="TIGR00221">
    <property type="entry name" value="nagA"/>
    <property type="match status" value="1"/>
</dbReference>
<dbReference type="CDD" id="cd00854">
    <property type="entry name" value="NagA"/>
    <property type="match status" value="1"/>
</dbReference>
<feature type="active site" description="Proton donor/acceptor" evidence="6">
    <location>
        <position position="271"/>
    </location>
</feature>
<feature type="binding site" evidence="7">
    <location>
        <position position="248"/>
    </location>
    <ligand>
        <name>substrate</name>
    </ligand>
</feature>
<evidence type="ECO:0000256" key="8">
    <source>
        <dbReference type="PIRSR" id="PIRSR038994-3"/>
    </source>
</evidence>
<dbReference type="RefSeq" id="WP_021696858.1">
    <property type="nucleotide sequence ID" value="NZ_BATC01000011.1"/>
</dbReference>
<keyword evidence="2 8" id="KW-0479">Metal-binding</keyword>
<dbReference type="Gene3D" id="2.30.40.10">
    <property type="entry name" value="Urease, subunit C, domain 1"/>
    <property type="match status" value="1"/>
</dbReference>
<evidence type="ECO:0000256" key="1">
    <source>
        <dbReference type="ARBA" id="ARBA00010716"/>
    </source>
</evidence>
<gene>
    <name evidence="10" type="ORF">MBEBAB_1012</name>
</gene>
<dbReference type="GO" id="GO:0008448">
    <property type="term" value="F:N-acetylglucosamine-6-phosphate deacetylase activity"/>
    <property type="evidence" value="ECO:0007669"/>
    <property type="project" value="InterPro"/>
</dbReference>
<comment type="caution">
    <text evidence="10">The sequence shown here is derived from an EMBL/GenBank/DDBJ whole genome shotgun (WGS) entry which is preliminary data.</text>
</comment>
<organism evidence="10 11">
    <name type="scientific">Brevundimonas abyssalis TAR-001</name>
    <dbReference type="NCBI Taxonomy" id="1391729"/>
    <lineage>
        <taxon>Bacteria</taxon>
        <taxon>Pseudomonadati</taxon>
        <taxon>Pseudomonadota</taxon>
        <taxon>Alphaproteobacteria</taxon>
        <taxon>Caulobacterales</taxon>
        <taxon>Caulobacteraceae</taxon>
        <taxon>Brevundimonas</taxon>
    </lineage>
</organism>
<feature type="binding site" evidence="8">
    <location>
        <position position="192"/>
    </location>
    <ligand>
        <name>Zn(2+)</name>
        <dbReference type="ChEBI" id="CHEBI:29105"/>
    </ligand>
</feature>
<dbReference type="GO" id="GO:0006046">
    <property type="term" value="P:N-acetylglucosamine catabolic process"/>
    <property type="evidence" value="ECO:0007669"/>
    <property type="project" value="TreeGrafter"/>
</dbReference>
<dbReference type="OrthoDB" id="9776488at2"/>
<dbReference type="GO" id="GO:0046872">
    <property type="term" value="F:metal ion binding"/>
    <property type="evidence" value="ECO:0007669"/>
    <property type="project" value="UniProtKB-KW"/>
</dbReference>
<dbReference type="PIRSF" id="PIRSF038994">
    <property type="entry name" value="NagA"/>
    <property type="match status" value="1"/>
</dbReference>
<evidence type="ECO:0000256" key="4">
    <source>
        <dbReference type="ARBA" id="ARBA00023277"/>
    </source>
</evidence>
<feature type="binding site" evidence="7">
    <location>
        <begin position="216"/>
        <end position="217"/>
    </location>
    <ligand>
        <name>substrate</name>
    </ligand>
</feature>
<dbReference type="InterPro" id="IPR003764">
    <property type="entry name" value="GlcNAc_6-P_deAcase"/>
</dbReference>
<accession>A0A8E0KMW1</accession>
<dbReference type="AlphaFoldDB" id="A0A8E0KMW1"/>
<evidence type="ECO:0000256" key="5">
    <source>
        <dbReference type="PIRNR" id="PIRNR038994"/>
    </source>
</evidence>
<keyword evidence="11" id="KW-1185">Reference proteome</keyword>
<evidence type="ECO:0000256" key="3">
    <source>
        <dbReference type="ARBA" id="ARBA00022801"/>
    </source>
</evidence>
<keyword evidence="4 5" id="KW-0119">Carbohydrate metabolism</keyword>
<dbReference type="PANTHER" id="PTHR11113">
    <property type="entry name" value="N-ACETYLGLUCOSAMINE-6-PHOSPHATE DEACETYLASE"/>
    <property type="match status" value="1"/>
</dbReference>
<evidence type="ECO:0000259" key="9">
    <source>
        <dbReference type="Pfam" id="PF01979"/>
    </source>
</evidence>
<dbReference type="EMBL" id="BATC01000011">
    <property type="protein sequence ID" value="GAD58762.1"/>
    <property type="molecule type" value="Genomic_DNA"/>
</dbReference>
<dbReference type="SUPFAM" id="SSF51556">
    <property type="entry name" value="Metallo-dependent hydrolases"/>
    <property type="match status" value="1"/>
</dbReference>
<comment type="cofactor">
    <cofactor evidence="8">
        <name>a divalent metal cation</name>
        <dbReference type="ChEBI" id="CHEBI:60240"/>
    </cofactor>
    <text evidence="8">Binds 1 divalent metal cation per subunit.</text>
</comment>
<dbReference type="InterPro" id="IPR011059">
    <property type="entry name" value="Metal-dep_hydrolase_composite"/>
</dbReference>
<sequence>MRTVLINGRVLTGEVLREDVAVVLEGDRIADLVAADAAPDGARVDLDGGVLLPGFIDTQVNGGGGVLFNDEPTVEGIAAIAAAHRHFGTTGFLPTLISDDLDVIDRAMRAVEAAIEQGVPGVLGIHIEGPYLSARRRGIHSLDHLRDLDEEGLVRLTSLKRGRTLVTVAPEAATPAMIGRLAAARVVVAIGHTNAGYDEARRALDAGATGVTHLFNAMSQLGNREPGVVGAALNDSDCWCGLIVDGRHVHDATLKIALRARPLDRFMLVTDAMPSVGMTEKVFDLHGRRITVQDGVCMDEHGTLAGADLDMASAVRNAVDRLGLTLPQAAFMAATAPAAFMGLSDERGRIEAGLMADLVLLDRDGQTVRTWIGGQSQSGV</sequence>
<evidence type="ECO:0000256" key="6">
    <source>
        <dbReference type="PIRSR" id="PIRSR038994-1"/>
    </source>
</evidence>
<evidence type="ECO:0000313" key="11">
    <source>
        <dbReference type="Proteomes" id="UP000016569"/>
    </source>
</evidence>
<protein>
    <submittedName>
        <fullName evidence="10">N-acetylglucosamine-6-phosphate deacetylase</fullName>
    </submittedName>
</protein>
<proteinExistence type="inferred from homology"/>
<dbReference type="InterPro" id="IPR032466">
    <property type="entry name" value="Metal_Hydrolase"/>
</dbReference>
<evidence type="ECO:0000256" key="7">
    <source>
        <dbReference type="PIRSR" id="PIRSR038994-2"/>
    </source>
</evidence>
<reference evidence="11" key="1">
    <citation type="journal article" date="2013" name="Genome Announc.">
        <title>Draft Genome Sequence of the Dimorphic Prosthecate Bacterium Brevundimonas abyssalis TAR-001T.</title>
        <authorList>
            <person name="Tsubouchi T."/>
            <person name="Nishi S."/>
            <person name="Usui K."/>
            <person name="Shimane Y."/>
            <person name="Takaki Y."/>
            <person name="Maruyama T."/>
            <person name="Hatada Y."/>
        </authorList>
    </citation>
    <scope>NUCLEOTIDE SEQUENCE [LARGE SCALE GENOMIC DNA]</scope>
    <source>
        <strain evidence="11">TAR-001</strain>
    </source>
</reference>
<feature type="binding site" evidence="7">
    <location>
        <begin position="304"/>
        <end position="306"/>
    </location>
    <ligand>
        <name>substrate</name>
    </ligand>
</feature>
<dbReference type="Proteomes" id="UP000016569">
    <property type="component" value="Unassembled WGS sequence"/>
</dbReference>
<dbReference type="Pfam" id="PF01979">
    <property type="entry name" value="Amidohydro_1"/>
    <property type="match status" value="1"/>
</dbReference>
<dbReference type="InterPro" id="IPR006680">
    <property type="entry name" value="Amidohydro-rel"/>
</dbReference>
<evidence type="ECO:0000313" key="10">
    <source>
        <dbReference type="EMBL" id="GAD58762.1"/>
    </source>
</evidence>
<keyword evidence="3 5" id="KW-0378">Hydrolase</keyword>
<dbReference type="PANTHER" id="PTHR11113:SF14">
    <property type="entry name" value="N-ACETYLGLUCOSAMINE-6-PHOSPHATE DEACETYLASE"/>
    <property type="match status" value="1"/>
</dbReference>
<feature type="binding site" evidence="7">
    <location>
        <position position="224"/>
    </location>
    <ligand>
        <name>substrate</name>
    </ligand>
</feature>
<dbReference type="Gene3D" id="3.20.20.140">
    <property type="entry name" value="Metal-dependent hydrolases"/>
    <property type="match status" value="1"/>
</dbReference>
<feature type="binding site" evidence="7">
    <location>
        <position position="139"/>
    </location>
    <ligand>
        <name>substrate</name>
    </ligand>
</feature>
<name>A0A8E0KMW1_9CAUL</name>
<dbReference type="FunFam" id="3.20.20.140:FF:000004">
    <property type="entry name" value="N-acetylglucosamine-6-phosphate deacetylase"/>
    <property type="match status" value="1"/>
</dbReference>
<feature type="domain" description="Amidohydrolase-related" evidence="9">
    <location>
        <begin position="50"/>
        <end position="375"/>
    </location>
</feature>
<feature type="binding site" evidence="8">
    <location>
        <position position="128"/>
    </location>
    <ligand>
        <name>Zn(2+)</name>
        <dbReference type="ChEBI" id="CHEBI:29105"/>
    </ligand>
</feature>
<evidence type="ECO:0000256" key="2">
    <source>
        <dbReference type="ARBA" id="ARBA00022723"/>
    </source>
</evidence>
<feature type="binding site" evidence="8">
    <location>
        <position position="213"/>
    </location>
    <ligand>
        <name>Zn(2+)</name>
        <dbReference type="ChEBI" id="CHEBI:29105"/>
    </ligand>
</feature>
<dbReference type="SUPFAM" id="SSF51338">
    <property type="entry name" value="Composite domain of metallo-dependent hydrolases"/>
    <property type="match status" value="1"/>
</dbReference>
<comment type="similarity">
    <text evidence="1 5">Belongs to the metallo-dependent hydrolases superfamily. NagA family.</text>
</comment>